<dbReference type="AlphaFoldDB" id="A0A1I7ZYE7"/>
<evidence type="ECO:0000313" key="2">
    <source>
        <dbReference type="WBParaSite" id="L893_g30834.t1"/>
    </source>
</evidence>
<evidence type="ECO:0000313" key="1">
    <source>
        <dbReference type="Proteomes" id="UP000095287"/>
    </source>
</evidence>
<name>A0A1I7ZYE7_9BILA</name>
<accession>A0A1I7ZYE7</accession>
<keyword evidence="1" id="KW-1185">Reference proteome</keyword>
<sequence length="110" mass="12634">MTCSQLIFAPGQVCRAGREEGRETGLLHTFSKTSVMILCTLTIKEGSWRHVKECDEVLLDGKDANTIVIMWMLTDHALSFWWMTHCRQSQLSIRVFPRSTDLWQMQPCAS</sequence>
<reference evidence="2" key="1">
    <citation type="submission" date="2016-11" db="UniProtKB">
        <authorList>
            <consortium name="WormBaseParasite"/>
        </authorList>
    </citation>
    <scope>IDENTIFICATION</scope>
</reference>
<organism evidence="1 2">
    <name type="scientific">Steinernema glaseri</name>
    <dbReference type="NCBI Taxonomy" id="37863"/>
    <lineage>
        <taxon>Eukaryota</taxon>
        <taxon>Metazoa</taxon>
        <taxon>Ecdysozoa</taxon>
        <taxon>Nematoda</taxon>
        <taxon>Chromadorea</taxon>
        <taxon>Rhabditida</taxon>
        <taxon>Tylenchina</taxon>
        <taxon>Panagrolaimomorpha</taxon>
        <taxon>Strongyloidoidea</taxon>
        <taxon>Steinernematidae</taxon>
        <taxon>Steinernema</taxon>
    </lineage>
</organism>
<protein>
    <submittedName>
        <fullName evidence="2">Uncharacterized protein</fullName>
    </submittedName>
</protein>
<proteinExistence type="predicted"/>
<dbReference type="Proteomes" id="UP000095287">
    <property type="component" value="Unplaced"/>
</dbReference>
<dbReference type="WBParaSite" id="L893_g30834.t1">
    <property type="protein sequence ID" value="L893_g30834.t1"/>
    <property type="gene ID" value="L893_g30834"/>
</dbReference>